<organism evidence="1 2">
    <name type="scientific">Candidatus Wolfebacteria bacterium RIFOXYD1_FULL_48_65</name>
    <dbReference type="NCBI Taxonomy" id="1802561"/>
    <lineage>
        <taxon>Bacteria</taxon>
        <taxon>Candidatus Wolfeibacteriota</taxon>
    </lineage>
</organism>
<dbReference type="Proteomes" id="UP000179057">
    <property type="component" value="Unassembled WGS sequence"/>
</dbReference>
<protein>
    <submittedName>
        <fullName evidence="1">Uncharacterized protein</fullName>
    </submittedName>
</protein>
<dbReference type="AlphaFoldDB" id="A0A1F8E3T6"/>
<comment type="caution">
    <text evidence="1">The sequence shown here is derived from an EMBL/GenBank/DDBJ whole genome shotgun (WGS) entry which is preliminary data.</text>
</comment>
<proteinExistence type="predicted"/>
<gene>
    <name evidence="1" type="ORF">A2610_00955</name>
</gene>
<dbReference type="EMBL" id="MGIV01000006">
    <property type="protein sequence ID" value="OGM95442.1"/>
    <property type="molecule type" value="Genomic_DNA"/>
</dbReference>
<accession>A0A1F8E3T6</accession>
<evidence type="ECO:0000313" key="2">
    <source>
        <dbReference type="Proteomes" id="UP000179057"/>
    </source>
</evidence>
<name>A0A1F8E3T6_9BACT</name>
<evidence type="ECO:0000313" key="1">
    <source>
        <dbReference type="EMBL" id="OGM95442.1"/>
    </source>
</evidence>
<sequence>MAADTTITNSKTAINKTMQVRNIKKFDGAFNLFTKEKDPILHHNAIKELLKIVDLEEEYEFSSNNREEIGNFFKMWERAERYEENPAGKKGLKKIGILSKNLYGEKRYGELCGIFCDMVFRNFADLLHLRERNDFEELTDIDLYSKNIIPSEITVQYFLIETMVKNPDFDWKRGEKIANQNLACFIVCFADIYEFLNEEYDDEPVDNKKE</sequence>
<reference evidence="1 2" key="1">
    <citation type="journal article" date="2016" name="Nat. Commun.">
        <title>Thousands of microbial genomes shed light on interconnected biogeochemical processes in an aquifer system.</title>
        <authorList>
            <person name="Anantharaman K."/>
            <person name="Brown C.T."/>
            <person name="Hug L.A."/>
            <person name="Sharon I."/>
            <person name="Castelle C.J."/>
            <person name="Probst A.J."/>
            <person name="Thomas B.C."/>
            <person name="Singh A."/>
            <person name="Wilkins M.J."/>
            <person name="Karaoz U."/>
            <person name="Brodie E.L."/>
            <person name="Williams K.H."/>
            <person name="Hubbard S.S."/>
            <person name="Banfield J.F."/>
        </authorList>
    </citation>
    <scope>NUCLEOTIDE SEQUENCE [LARGE SCALE GENOMIC DNA]</scope>
</reference>